<dbReference type="Pfam" id="PF07847">
    <property type="entry name" value="PCO_ADO"/>
    <property type="match status" value="1"/>
</dbReference>
<dbReference type="InterPro" id="IPR012864">
    <property type="entry name" value="PCO/ADO"/>
</dbReference>
<dbReference type="CDD" id="cd20289">
    <property type="entry name" value="cupin_ADO"/>
    <property type="match status" value="1"/>
</dbReference>
<reference evidence="8 9" key="1">
    <citation type="journal article" date="2014" name="Science">
        <title>Plant genetics. Early allopolyploid evolution in the post-Neolithic Brassica napus oilseed genome.</title>
        <authorList>
            <person name="Chalhoub B."/>
            <person name="Denoeud F."/>
            <person name="Liu S."/>
            <person name="Parkin I.A."/>
            <person name="Tang H."/>
            <person name="Wang X."/>
            <person name="Chiquet J."/>
            <person name="Belcram H."/>
            <person name="Tong C."/>
            <person name="Samans B."/>
            <person name="Correa M."/>
            <person name="Da Silva C."/>
            <person name="Just J."/>
            <person name="Falentin C."/>
            <person name="Koh C.S."/>
            <person name="Le Clainche I."/>
            <person name="Bernard M."/>
            <person name="Bento P."/>
            <person name="Noel B."/>
            <person name="Labadie K."/>
            <person name="Alberti A."/>
            <person name="Charles M."/>
            <person name="Arnaud D."/>
            <person name="Guo H."/>
            <person name="Daviaud C."/>
            <person name="Alamery S."/>
            <person name="Jabbari K."/>
            <person name="Zhao M."/>
            <person name="Edger P.P."/>
            <person name="Chelaifa H."/>
            <person name="Tack D."/>
            <person name="Lassalle G."/>
            <person name="Mestiri I."/>
            <person name="Schnel N."/>
            <person name="Le Paslier M.C."/>
            <person name="Fan G."/>
            <person name="Renault V."/>
            <person name="Bayer P.E."/>
            <person name="Golicz A.A."/>
            <person name="Manoli S."/>
            <person name="Lee T.H."/>
            <person name="Thi V.H."/>
            <person name="Chalabi S."/>
            <person name="Hu Q."/>
            <person name="Fan C."/>
            <person name="Tollenaere R."/>
            <person name="Lu Y."/>
            <person name="Battail C."/>
            <person name="Shen J."/>
            <person name="Sidebottom C.H."/>
            <person name="Wang X."/>
            <person name="Canaguier A."/>
            <person name="Chauveau A."/>
            <person name="Berard A."/>
            <person name="Deniot G."/>
            <person name="Guan M."/>
            <person name="Liu Z."/>
            <person name="Sun F."/>
            <person name="Lim Y.P."/>
            <person name="Lyons E."/>
            <person name="Town C.D."/>
            <person name="Bancroft I."/>
            <person name="Wang X."/>
            <person name="Meng J."/>
            <person name="Ma J."/>
            <person name="Pires J.C."/>
            <person name="King G.J."/>
            <person name="Brunel D."/>
            <person name="Delourme R."/>
            <person name="Renard M."/>
            <person name="Aury J.M."/>
            <person name="Adams K.L."/>
            <person name="Batley J."/>
            <person name="Snowdon R.J."/>
            <person name="Tost J."/>
            <person name="Edwards D."/>
            <person name="Zhou Y."/>
            <person name="Hua W."/>
            <person name="Sharpe A.G."/>
            <person name="Paterson A.H."/>
            <person name="Guan C."/>
            <person name="Wincker P."/>
        </authorList>
    </citation>
    <scope>NUCLEOTIDE SEQUENCE [LARGE SCALE GENOMIC DNA]</scope>
    <source>
        <strain evidence="9">cv. Darmor-bzh</strain>
    </source>
</reference>
<proteinExistence type="inferred from homology"/>
<evidence type="ECO:0000256" key="7">
    <source>
        <dbReference type="ARBA" id="ARBA00024284"/>
    </source>
</evidence>
<dbReference type="SUPFAM" id="SSF51182">
    <property type="entry name" value="RmlC-like cupins"/>
    <property type="match status" value="1"/>
</dbReference>
<organism evidence="8 9">
    <name type="scientific">Brassica napus</name>
    <name type="common">Rape</name>
    <dbReference type="NCBI Taxonomy" id="3708"/>
    <lineage>
        <taxon>Eukaryota</taxon>
        <taxon>Viridiplantae</taxon>
        <taxon>Streptophyta</taxon>
        <taxon>Embryophyta</taxon>
        <taxon>Tracheophyta</taxon>
        <taxon>Spermatophyta</taxon>
        <taxon>Magnoliopsida</taxon>
        <taxon>eudicotyledons</taxon>
        <taxon>Gunneridae</taxon>
        <taxon>Pentapetalae</taxon>
        <taxon>rosids</taxon>
        <taxon>malvids</taxon>
        <taxon>Brassicales</taxon>
        <taxon>Brassicaceae</taxon>
        <taxon>Brassiceae</taxon>
        <taxon>Brassica</taxon>
    </lineage>
</organism>
<dbReference type="PaxDb" id="3708-A0A078JK28"/>
<name>A0A078JK28_BRANA</name>
<dbReference type="AlphaFoldDB" id="A0A078JK28"/>
<comment type="catalytic activity">
    <reaction evidence="7">
        <text>L-cysteine + O2 = 3-sulfino-L-alanine + H(+)</text>
        <dbReference type="Rhea" id="RHEA:20441"/>
        <dbReference type="ChEBI" id="CHEBI:15378"/>
        <dbReference type="ChEBI" id="CHEBI:15379"/>
        <dbReference type="ChEBI" id="CHEBI:35235"/>
        <dbReference type="ChEBI" id="CHEBI:61085"/>
        <dbReference type="EC" id="1.13.11.20"/>
    </reaction>
    <physiologicalReaction direction="left-to-right" evidence="7">
        <dbReference type="Rhea" id="RHEA:20442"/>
    </physiologicalReaction>
</comment>
<dbReference type="STRING" id="3708.A0A078JK28"/>
<sequence length="236" mass="27077">FLLFRRPNLRRGSAESSQCAGYHSSLIHLHERDSFSMGIFCMPPSSSVIPLHNRPGMTVLSKLIYGSIHVKSYDWLEPDLTEPEDPTQGITVVFFLSLNLLTNRSSAVPSLATTLYPRSGGNVHCFKAVTHCAIIDILSPPYSSDRDRHCTYFRKSRREDLPGEVEVDGEVVTDVTWLEEFQPPDDFVIRRVLYRGPVFRIDCYMYKIFSQVITKYIYDIVKCRLKPSNNYKQTKS</sequence>
<dbReference type="InterPro" id="IPR011051">
    <property type="entry name" value="RmlC_Cupin_sf"/>
</dbReference>
<comment type="cofactor">
    <cofactor evidence="1">
        <name>Fe(2+)</name>
        <dbReference type="ChEBI" id="CHEBI:29033"/>
    </cofactor>
</comment>
<dbReference type="Gene3D" id="2.60.120.10">
    <property type="entry name" value="Jelly Rolls"/>
    <property type="match status" value="1"/>
</dbReference>
<evidence type="ECO:0000313" key="9">
    <source>
        <dbReference type="Proteomes" id="UP000028999"/>
    </source>
</evidence>
<dbReference type="EMBL" id="LK035806">
    <property type="protein sequence ID" value="CDY67144.1"/>
    <property type="molecule type" value="Genomic_DNA"/>
</dbReference>
<dbReference type="EC" id="1.13.11.20" evidence="3"/>
<keyword evidence="5" id="KW-0560">Oxidoreductase</keyword>
<dbReference type="GO" id="GO:0046872">
    <property type="term" value="F:metal ion binding"/>
    <property type="evidence" value="ECO:0007669"/>
    <property type="project" value="UniProtKB-KW"/>
</dbReference>
<evidence type="ECO:0000256" key="1">
    <source>
        <dbReference type="ARBA" id="ARBA00001954"/>
    </source>
</evidence>
<evidence type="ECO:0000256" key="6">
    <source>
        <dbReference type="ARBA" id="ARBA00023004"/>
    </source>
</evidence>
<feature type="non-terminal residue" evidence="8">
    <location>
        <position position="1"/>
    </location>
</feature>
<evidence type="ECO:0000313" key="8">
    <source>
        <dbReference type="EMBL" id="CDY67144.1"/>
    </source>
</evidence>
<protein>
    <recommendedName>
        <fullName evidence="3">cysteine dioxygenase</fullName>
        <ecNumber evidence="3">1.13.11.20</ecNumber>
    </recommendedName>
</protein>
<evidence type="ECO:0000256" key="4">
    <source>
        <dbReference type="ARBA" id="ARBA00022723"/>
    </source>
</evidence>
<gene>
    <name evidence="8" type="primary">BnaA03g56660D</name>
    <name evidence="8" type="ORF">GSBRNA2T00059634001</name>
</gene>
<evidence type="ECO:0000256" key="5">
    <source>
        <dbReference type="ARBA" id="ARBA00023002"/>
    </source>
</evidence>
<evidence type="ECO:0000256" key="3">
    <source>
        <dbReference type="ARBA" id="ARBA00013133"/>
    </source>
</evidence>
<dbReference type="GO" id="GO:0070483">
    <property type="term" value="P:detection of hypoxia"/>
    <property type="evidence" value="ECO:0007669"/>
    <property type="project" value="UniProtKB-ARBA"/>
</dbReference>
<dbReference type="InterPro" id="IPR014710">
    <property type="entry name" value="RmlC-like_jellyroll"/>
</dbReference>
<evidence type="ECO:0000256" key="2">
    <source>
        <dbReference type="ARBA" id="ARBA00006622"/>
    </source>
</evidence>
<accession>A0A078JK28</accession>
<dbReference type="Gramene" id="CDY67144">
    <property type="protein sequence ID" value="CDY67144"/>
    <property type="gene ID" value="GSBRNA2T00059634001"/>
</dbReference>
<keyword evidence="6" id="KW-0408">Iron</keyword>
<comment type="similarity">
    <text evidence="2">Belongs to the cysteine dioxygenase family.</text>
</comment>
<dbReference type="PANTHER" id="PTHR22966">
    <property type="entry name" value="2-AMINOETHANETHIOL DIOXYGENASE"/>
    <property type="match status" value="1"/>
</dbReference>
<keyword evidence="9" id="KW-1185">Reference proteome</keyword>
<dbReference type="PANTHER" id="PTHR22966:SF61">
    <property type="entry name" value="2-AMINOETHANETHIOL DIOXYGENASE"/>
    <property type="match status" value="1"/>
</dbReference>
<dbReference type="Proteomes" id="UP000028999">
    <property type="component" value="Unassembled WGS sequence"/>
</dbReference>
<dbReference type="GO" id="GO:0017172">
    <property type="term" value="F:cysteine dioxygenase activity"/>
    <property type="evidence" value="ECO:0007669"/>
    <property type="project" value="UniProtKB-EC"/>
</dbReference>
<keyword evidence="4" id="KW-0479">Metal-binding</keyword>